<dbReference type="PANTHER" id="PTHR47755">
    <property type="entry name" value="CELL DIVISION PROTEIN FTSX"/>
    <property type="match status" value="1"/>
</dbReference>
<dbReference type="EMBL" id="JALGBH010000002">
    <property type="protein sequence ID" value="MCJ0742661.1"/>
    <property type="molecule type" value="Genomic_DNA"/>
</dbReference>
<organism evidence="14 15">
    <name type="scientific">Pedobacter montanisoli</name>
    <dbReference type="NCBI Taxonomy" id="2923277"/>
    <lineage>
        <taxon>Bacteria</taxon>
        <taxon>Pseudomonadati</taxon>
        <taxon>Bacteroidota</taxon>
        <taxon>Sphingobacteriia</taxon>
        <taxon>Sphingobacteriales</taxon>
        <taxon>Sphingobacteriaceae</taxon>
        <taxon>Pedobacter</taxon>
    </lineage>
</organism>
<evidence type="ECO:0000259" key="13">
    <source>
        <dbReference type="Pfam" id="PF18075"/>
    </source>
</evidence>
<dbReference type="RefSeq" id="WP_243361330.1">
    <property type="nucleotide sequence ID" value="NZ_JALGBH010000002.1"/>
</dbReference>
<evidence type="ECO:0000256" key="8">
    <source>
        <dbReference type="ARBA" id="ARBA00023136"/>
    </source>
</evidence>
<keyword evidence="7 11" id="KW-1133">Transmembrane helix</keyword>
<dbReference type="InterPro" id="IPR004513">
    <property type="entry name" value="FtsX"/>
</dbReference>
<evidence type="ECO:0000313" key="14">
    <source>
        <dbReference type="EMBL" id="MCJ0742661.1"/>
    </source>
</evidence>
<evidence type="ECO:0000256" key="11">
    <source>
        <dbReference type="SAM" id="Phobius"/>
    </source>
</evidence>
<feature type="transmembrane region" description="Helical" evidence="11">
    <location>
        <begin position="214"/>
        <end position="236"/>
    </location>
</feature>
<sequence>MEEFEVSTASKKTKTVYVSTIFSIALVLLMLGMLGLILVHAKNLSNYVKENIVLNIIVDEGAKETEILAFQKELNSNAAVKQTQYINKELAQHNLTKDLGEDFVNFLGYNPLLSSIDVYLKADYANNTNIETLKAEISKNPIVKEVVYQSSLIDMVNKNINTITLIVLGFALILLVIAIALINNTIRLAIFSQRFLIKSMQLVGATKNFIRKPFILVAALHGLIAAFIAILILLGLLTYAQKELGEIKILENYTEFGYVFISLVVVGIFIAAISTWFAVSKYLRLKIYDLYR</sequence>
<evidence type="ECO:0000256" key="1">
    <source>
        <dbReference type="ARBA" id="ARBA00004651"/>
    </source>
</evidence>
<reference evidence="14" key="1">
    <citation type="submission" date="2022-03" db="EMBL/GenBank/DDBJ databases">
        <authorList>
            <person name="Woo C.Y."/>
        </authorList>
    </citation>
    <scope>NUCLEOTIDE SEQUENCE</scope>
    <source>
        <strain evidence="14">CYS-01</strain>
    </source>
</reference>
<dbReference type="InterPro" id="IPR003838">
    <property type="entry name" value="ABC3_permease_C"/>
</dbReference>
<evidence type="ECO:0000256" key="4">
    <source>
        <dbReference type="ARBA" id="ARBA00022475"/>
    </source>
</evidence>
<keyword evidence="9 10" id="KW-0131">Cell cycle</keyword>
<dbReference type="InterPro" id="IPR040690">
    <property type="entry name" value="FtsX_ECD"/>
</dbReference>
<protein>
    <recommendedName>
        <fullName evidence="3 10">Cell division protein FtsX</fullName>
    </recommendedName>
</protein>
<keyword evidence="8 10" id="KW-0472">Membrane</keyword>
<feature type="transmembrane region" description="Helical" evidence="11">
    <location>
        <begin position="160"/>
        <end position="182"/>
    </location>
</feature>
<evidence type="ECO:0000259" key="12">
    <source>
        <dbReference type="Pfam" id="PF02687"/>
    </source>
</evidence>
<evidence type="ECO:0000256" key="9">
    <source>
        <dbReference type="ARBA" id="ARBA00023306"/>
    </source>
</evidence>
<comment type="caution">
    <text evidence="14">The sequence shown here is derived from an EMBL/GenBank/DDBJ whole genome shotgun (WGS) entry which is preliminary data.</text>
</comment>
<keyword evidence="5 10" id="KW-0132">Cell division</keyword>
<gene>
    <name evidence="14" type="ORF">MMF97_08060</name>
</gene>
<accession>A0ABS9ZWI2</accession>
<dbReference type="Proteomes" id="UP001165460">
    <property type="component" value="Unassembled WGS sequence"/>
</dbReference>
<evidence type="ECO:0000256" key="5">
    <source>
        <dbReference type="ARBA" id="ARBA00022618"/>
    </source>
</evidence>
<evidence type="ECO:0000256" key="3">
    <source>
        <dbReference type="ARBA" id="ARBA00021907"/>
    </source>
</evidence>
<evidence type="ECO:0000256" key="6">
    <source>
        <dbReference type="ARBA" id="ARBA00022692"/>
    </source>
</evidence>
<feature type="domain" description="FtsX extracellular" evidence="13">
    <location>
        <begin position="54"/>
        <end position="146"/>
    </location>
</feature>
<evidence type="ECO:0000256" key="7">
    <source>
        <dbReference type="ARBA" id="ARBA00022989"/>
    </source>
</evidence>
<evidence type="ECO:0000256" key="2">
    <source>
        <dbReference type="ARBA" id="ARBA00007379"/>
    </source>
</evidence>
<proteinExistence type="inferred from homology"/>
<dbReference type="PIRSF" id="PIRSF003097">
    <property type="entry name" value="FtsX"/>
    <property type="match status" value="1"/>
</dbReference>
<comment type="similarity">
    <text evidence="2 10">Belongs to the ABC-4 integral membrane protein family. FtsX subfamily.</text>
</comment>
<keyword evidence="15" id="KW-1185">Reference proteome</keyword>
<name>A0ABS9ZWI2_9SPHI</name>
<keyword evidence="4 10" id="KW-1003">Cell membrane</keyword>
<keyword evidence="6 11" id="KW-0812">Transmembrane</keyword>
<feature type="transmembrane region" description="Helical" evidence="11">
    <location>
        <begin position="256"/>
        <end position="279"/>
    </location>
</feature>
<evidence type="ECO:0000256" key="10">
    <source>
        <dbReference type="PIRNR" id="PIRNR003097"/>
    </source>
</evidence>
<comment type="subcellular location">
    <subcellularLocation>
        <location evidence="1">Cell membrane</location>
        <topology evidence="1">Multi-pass membrane protein</topology>
    </subcellularLocation>
</comment>
<feature type="transmembrane region" description="Helical" evidence="11">
    <location>
        <begin position="16"/>
        <end position="39"/>
    </location>
</feature>
<dbReference type="Gene3D" id="3.30.70.3040">
    <property type="match status" value="1"/>
</dbReference>
<dbReference type="Pfam" id="PF02687">
    <property type="entry name" value="FtsX"/>
    <property type="match status" value="1"/>
</dbReference>
<feature type="domain" description="ABC3 transporter permease C-terminal" evidence="12">
    <location>
        <begin position="170"/>
        <end position="285"/>
    </location>
</feature>
<dbReference type="PANTHER" id="PTHR47755:SF1">
    <property type="entry name" value="CELL DIVISION PROTEIN FTSX"/>
    <property type="match status" value="1"/>
</dbReference>
<dbReference type="Pfam" id="PF18075">
    <property type="entry name" value="FtsX_ECD"/>
    <property type="match status" value="1"/>
</dbReference>
<evidence type="ECO:0000313" key="15">
    <source>
        <dbReference type="Proteomes" id="UP001165460"/>
    </source>
</evidence>